<dbReference type="GeneID" id="14874273"/>
<dbReference type="KEGG" id="dfa:DFA_04444"/>
<dbReference type="RefSeq" id="XP_004360177.1">
    <property type="nucleotide sequence ID" value="XM_004360120.1"/>
</dbReference>
<organism evidence="1 2">
    <name type="scientific">Cavenderia fasciculata</name>
    <name type="common">Slime mold</name>
    <name type="synonym">Dictyostelium fasciculatum</name>
    <dbReference type="NCBI Taxonomy" id="261658"/>
    <lineage>
        <taxon>Eukaryota</taxon>
        <taxon>Amoebozoa</taxon>
        <taxon>Evosea</taxon>
        <taxon>Eumycetozoa</taxon>
        <taxon>Dictyostelia</taxon>
        <taxon>Acytosteliales</taxon>
        <taxon>Cavenderiaceae</taxon>
        <taxon>Cavenderia</taxon>
    </lineage>
</organism>
<gene>
    <name evidence="1" type="ORF">DFA_04444</name>
</gene>
<evidence type="ECO:0000313" key="1">
    <source>
        <dbReference type="EMBL" id="EGG22326.1"/>
    </source>
</evidence>
<proteinExistence type="predicted"/>
<name>F4PPL3_CACFS</name>
<dbReference type="OMA" id="NPGYDID"/>
<dbReference type="OrthoDB" id="437at2759"/>
<sequence>MIQMKGTRLLILSQQLPNFFEFGCNVVKYLRSRYTSEIIKADFAQFVQKAKQPAAITTSDAKRVGVTALTMTGIFFAGEVFGKNSIAGYWPGYDIDVKKI</sequence>
<accession>F4PPL3</accession>
<evidence type="ECO:0000313" key="2">
    <source>
        <dbReference type="Proteomes" id="UP000007797"/>
    </source>
</evidence>
<protein>
    <submittedName>
        <fullName evidence="1">Uncharacterized protein</fullName>
    </submittedName>
</protein>
<dbReference type="AlphaFoldDB" id="F4PPL3"/>
<reference evidence="2" key="1">
    <citation type="journal article" date="2011" name="Genome Res.">
        <title>Phylogeny-wide analysis of social amoeba genomes highlights ancient origins for complex intercellular communication.</title>
        <authorList>
            <person name="Heidel A.J."/>
            <person name="Lawal H.M."/>
            <person name="Felder M."/>
            <person name="Schilde C."/>
            <person name="Helps N.R."/>
            <person name="Tunggal B."/>
            <person name="Rivero F."/>
            <person name="John U."/>
            <person name="Schleicher M."/>
            <person name="Eichinger L."/>
            <person name="Platzer M."/>
            <person name="Noegel A.A."/>
            <person name="Schaap P."/>
            <person name="Gloeckner G."/>
        </authorList>
    </citation>
    <scope>NUCLEOTIDE SEQUENCE [LARGE SCALE GENOMIC DNA]</scope>
    <source>
        <strain evidence="2">SH3</strain>
    </source>
</reference>
<keyword evidence="2" id="KW-1185">Reference proteome</keyword>
<dbReference type="EMBL" id="GL883009">
    <property type="protein sequence ID" value="EGG22326.1"/>
    <property type="molecule type" value="Genomic_DNA"/>
</dbReference>
<dbReference type="Proteomes" id="UP000007797">
    <property type="component" value="Unassembled WGS sequence"/>
</dbReference>